<gene>
    <name evidence="2" type="ORF">IAD20_06125</name>
</gene>
<keyword evidence="1" id="KW-1133">Transmembrane helix</keyword>
<evidence type="ECO:0000256" key="1">
    <source>
        <dbReference type="SAM" id="Phobius"/>
    </source>
</evidence>
<dbReference type="EMBL" id="DVNC01000038">
    <property type="protein sequence ID" value="HIU53640.1"/>
    <property type="molecule type" value="Genomic_DNA"/>
</dbReference>
<proteinExistence type="predicted"/>
<feature type="transmembrane region" description="Helical" evidence="1">
    <location>
        <begin position="115"/>
        <end position="134"/>
    </location>
</feature>
<reference evidence="2" key="1">
    <citation type="submission" date="2020-10" db="EMBL/GenBank/DDBJ databases">
        <authorList>
            <person name="Gilroy R."/>
        </authorList>
    </citation>
    <scope>NUCLEOTIDE SEQUENCE</scope>
    <source>
        <strain evidence="2">ChiW3-316</strain>
    </source>
</reference>
<protein>
    <submittedName>
        <fullName evidence="2">Uncharacterized protein</fullName>
    </submittedName>
</protein>
<sequence>MKRREMEKSHFCLFMLGMNVCVWFVLFFYLSEGVMVRGCYQGRLDEVWEMVYQSGAEIGKSVATVRHYQNDDAEPKIGDMVTAIEFVGDDEVLFYKGEIHEQVLIDERVRINRKVTNVFMGVFYGVFAVMYLICRAEEKSRRDVIVVDARGD</sequence>
<evidence type="ECO:0000313" key="2">
    <source>
        <dbReference type="EMBL" id="HIU53640.1"/>
    </source>
</evidence>
<feature type="transmembrane region" description="Helical" evidence="1">
    <location>
        <begin position="12"/>
        <end position="30"/>
    </location>
</feature>
<dbReference type="AlphaFoldDB" id="A0A9D1M4S2"/>
<evidence type="ECO:0000313" key="3">
    <source>
        <dbReference type="Proteomes" id="UP000824107"/>
    </source>
</evidence>
<dbReference type="Proteomes" id="UP000824107">
    <property type="component" value="Unassembled WGS sequence"/>
</dbReference>
<accession>A0A9D1M4S2</accession>
<keyword evidence="1" id="KW-0472">Membrane</keyword>
<keyword evidence="1" id="KW-0812">Transmembrane</keyword>
<name>A0A9D1M4S2_9PROT</name>
<comment type="caution">
    <text evidence="2">The sequence shown here is derived from an EMBL/GenBank/DDBJ whole genome shotgun (WGS) entry which is preliminary data.</text>
</comment>
<reference evidence="2" key="2">
    <citation type="journal article" date="2021" name="PeerJ">
        <title>Extensive microbial diversity within the chicken gut microbiome revealed by metagenomics and culture.</title>
        <authorList>
            <person name="Gilroy R."/>
            <person name="Ravi A."/>
            <person name="Getino M."/>
            <person name="Pursley I."/>
            <person name="Horton D.L."/>
            <person name="Alikhan N.F."/>
            <person name="Baker D."/>
            <person name="Gharbi K."/>
            <person name="Hall N."/>
            <person name="Watson M."/>
            <person name="Adriaenssens E.M."/>
            <person name="Foster-Nyarko E."/>
            <person name="Jarju S."/>
            <person name="Secka A."/>
            <person name="Antonio M."/>
            <person name="Oren A."/>
            <person name="Chaudhuri R.R."/>
            <person name="La Ragione R."/>
            <person name="Hildebrand F."/>
            <person name="Pallen M.J."/>
        </authorList>
    </citation>
    <scope>NUCLEOTIDE SEQUENCE</scope>
    <source>
        <strain evidence="2">ChiW3-316</strain>
    </source>
</reference>
<organism evidence="2 3">
    <name type="scientific">Candidatus Scatocola faecipullorum</name>
    <dbReference type="NCBI Taxonomy" id="2840917"/>
    <lineage>
        <taxon>Bacteria</taxon>
        <taxon>Pseudomonadati</taxon>
        <taxon>Pseudomonadota</taxon>
        <taxon>Alphaproteobacteria</taxon>
        <taxon>Rhodospirillales</taxon>
        <taxon>Rhodospirillaceae</taxon>
        <taxon>Rhodospirillaceae incertae sedis</taxon>
        <taxon>Candidatus Scatocola</taxon>
    </lineage>
</organism>